<reference evidence="1 2" key="1">
    <citation type="submission" date="2021-06" db="EMBL/GenBank/DDBJ databases">
        <authorList>
            <person name="Kallberg Y."/>
            <person name="Tangrot J."/>
            <person name="Rosling A."/>
        </authorList>
    </citation>
    <scope>NUCLEOTIDE SEQUENCE [LARGE SCALE GENOMIC DNA]</scope>
    <source>
        <strain evidence="1 2">120-4 pot B 10/14</strain>
    </source>
</reference>
<organism evidence="1 2">
    <name type="scientific">Gigaspora margarita</name>
    <dbReference type="NCBI Taxonomy" id="4874"/>
    <lineage>
        <taxon>Eukaryota</taxon>
        <taxon>Fungi</taxon>
        <taxon>Fungi incertae sedis</taxon>
        <taxon>Mucoromycota</taxon>
        <taxon>Glomeromycotina</taxon>
        <taxon>Glomeromycetes</taxon>
        <taxon>Diversisporales</taxon>
        <taxon>Gigasporaceae</taxon>
        <taxon>Gigaspora</taxon>
    </lineage>
</organism>
<comment type="caution">
    <text evidence="1">The sequence shown here is derived from an EMBL/GenBank/DDBJ whole genome shotgun (WGS) entry which is preliminary data.</text>
</comment>
<dbReference type="EMBL" id="CAJVQB010015197">
    <property type="protein sequence ID" value="CAG8773065.1"/>
    <property type="molecule type" value="Genomic_DNA"/>
</dbReference>
<accession>A0ABN7VHN2</accession>
<evidence type="ECO:0000313" key="1">
    <source>
        <dbReference type="EMBL" id="CAG8773065.1"/>
    </source>
</evidence>
<dbReference type="Proteomes" id="UP000789901">
    <property type="component" value="Unassembled WGS sequence"/>
</dbReference>
<gene>
    <name evidence="1" type="ORF">GMARGA_LOCUS18746</name>
</gene>
<protein>
    <submittedName>
        <fullName evidence="1">17466_t:CDS:1</fullName>
    </submittedName>
</protein>
<keyword evidence="2" id="KW-1185">Reference proteome</keyword>
<proteinExistence type="predicted"/>
<name>A0ABN7VHN2_GIGMA</name>
<feature type="non-terminal residue" evidence="1">
    <location>
        <position position="78"/>
    </location>
</feature>
<evidence type="ECO:0000313" key="2">
    <source>
        <dbReference type="Proteomes" id="UP000789901"/>
    </source>
</evidence>
<sequence length="78" mass="9011">MRQKKQLELEEHNKETFPDDGINYILDINADDSLGQVSESSASNVSWVSNSRKHKSTVWVHFDRETVKNFGQPVYLIC</sequence>